<comment type="caution">
    <text evidence="2">The sequence shown here is derived from an EMBL/GenBank/DDBJ whole genome shotgun (WGS) entry which is preliminary data.</text>
</comment>
<accession>A0AA88NY34</accession>
<dbReference type="AlphaFoldDB" id="A0AA88NY34"/>
<feature type="region of interest" description="Disordered" evidence="1">
    <location>
        <begin position="82"/>
        <end position="105"/>
    </location>
</feature>
<protein>
    <submittedName>
        <fullName evidence="2">Uncharacterized protein</fullName>
    </submittedName>
</protein>
<name>A0AA88NY34_9TELE</name>
<evidence type="ECO:0000313" key="3">
    <source>
        <dbReference type="Proteomes" id="UP001187343"/>
    </source>
</evidence>
<organism evidence="2 3">
    <name type="scientific">Cirrhinus molitorella</name>
    <name type="common">mud carp</name>
    <dbReference type="NCBI Taxonomy" id="172907"/>
    <lineage>
        <taxon>Eukaryota</taxon>
        <taxon>Metazoa</taxon>
        <taxon>Chordata</taxon>
        <taxon>Craniata</taxon>
        <taxon>Vertebrata</taxon>
        <taxon>Euteleostomi</taxon>
        <taxon>Actinopterygii</taxon>
        <taxon>Neopterygii</taxon>
        <taxon>Teleostei</taxon>
        <taxon>Ostariophysi</taxon>
        <taxon>Cypriniformes</taxon>
        <taxon>Cyprinidae</taxon>
        <taxon>Labeoninae</taxon>
        <taxon>Labeonini</taxon>
        <taxon>Cirrhinus</taxon>
    </lineage>
</organism>
<dbReference type="EMBL" id="JAUYZG010000024">
    <property type="protein sequence ID" value="KAK2869797.1"/>
    <property type="molecule type" value="Genomic_DNA"/>
</dbReference>
<evidence type="ECO:0000256" key="1">
    <source>
        <dbReference type="SAM" id="MobiDB-lite"/>
    </source>
</evidence>
<evidence type="ECO:0000313" key="2">
    <source>
        <dbReference type="EMBL" id="KAK2869797.1"/>
    </source>
</evidence>
<dbReference type="Proteomes" id="UP001187343">
    <property type="component" value="Unassembled WGS sequence"/>
</dbReference>
<feature type="compositionally biased region" description="Basic and acidic residues" evidence="1">
    <location>
        <begin position="93"/>
        <end position="105"/>
    </location>
</feature>
<gene>
    <name evidence="2" type="ORF">Q8A67_024189</name>
</gene>
<keyword evidence="3" id="KW-1185">Reference proteome</keyword>
<proteinExistence type="predicted"/>
<reference evidence="2" key="1">
    <citation type="submission" date="2023-08" db="EMBL/GenBank/DDBJ databases">
        <title>Chromosome-level Genome Assembly of mud carp (Cirrhinus molitorella).</title>
        <authorList>
            <person name="Liu H."/>
        </authorList>
    </citation>
    <scope>NUCLEOTIDE SEQUENCE</scope>
    <source>
        <strain evidence="2">Prfri</strain>
        <tissue evidence="2">Muscle</tissue>
    </source>
</reference>
<sequence>MSVSDPSPYGRPLDHPGLRQSDAPLDFSLTYTGSSEYLEMKYYLIYSSQPLKPRAGDTQQMGPMEMGGTTIADPLPSPKCPGVGRCGHLSGSPDRDQGDTEPGYRDERTEIWTEEKLEVRGEKVEEAIAPLATVNLICCLPLHPVCFYQCCWGMAALLQTPPDVMTSSEGLLHSVKPPAPDI</sequence>
<feature type="region of interest" description="Disordered" evidence="1">
    <location>
        <begin position="1"/>
        <end position="25"/>
    </location>
</feature>